<sequence>MDLINHVHSILSPLNIPVLWQLRPKNPPCISYHFFNEQGILYGDGEELTGSISCQVDIWSRNNFTDIKKQVKSAMKSAGFLFSHADENFEEDVKLHHCFLVFNFYYRESEE</sequence>
<reference evidence="1 2" key="1">
    <citation type="submission" date="2016-10" db="EMBL/GenBank/DDBJ databases">
        <authorList>
            <person name="de Groot N.N."/>
        </authorList>
    </citation>
    <scope>NUCLEOTIDE SEQUENCE [LARGE SCALE GENOMIC DNA]</scope>
    <source>
        <strain evidence="1 2">DSM 18346</strain>
    </source>
</reference>
<proteinExistence type="predicted"/>
<dbReference type="RefSeq" id="WP_090554733.1">
    <property type="nucleotide sequence ID" value="NZ_FNFP01000010.1"/>
</dbReference>
<dbReference type="STRING" id="393762.SAMN05660472_02806"/>
<gene>
    <name evidence="1" type="ORF">SAMN05660472_02806</name>
</gene>
<accession>A0A1G9I5M4</accession>
<name>A0A1G9I5M4_9FIRM</name>
<evidence type="ECO:0000313" key="1">
    <source>
        <dbReference type="EMBL" id="SDL20548.1"/>
    </source>
</evidence>
<protein>
    <recommendedName>
        <fullName evidence="3">DUF3168 domain-containing protein</fullName>
    </recommendedName>
</protein>
<evidence type="ECO:0008006" key="3">
    <source>
        <dbReference type="Google" id="ProtNLM"/>
    </source>
</evidence>
<dbReference type="OrthoDB" id="2454603at2"/>
<keyword evidence="2" id="KW-1185">Reference proteome</keyword>
<dbReference type="EMBL" id="FNFP01000010">
    <property type="protein sequence ID" value="SDL20548.1"/>
    <property type="molecule type" value="Genomic_DNA"/>
</dbReference>
<evidence type="ECO:0000313" key="2">
    <source>
        <dbReference type="Proteomes" id="UP000198718"/>
    </source>
</evidence>
<dbReference type="AlphaFoldDB" id="A0A1G9I5M4"/>
<organism evidence="1 2">
    <name type="scientific">Natronincola ferrireducens</name>
    <dbReference type="NCBI Taxonomy" id="393762"/>
    <lineage>
        <taxon>Bacteria</taxon>
        <taxon>Bacillati</taxon>
        <taxon>Bacillota</taxon>
        <taxon>Clostridia</taxon>
        <taxon>Peptostreptococcales</taxon>
        <taxon>Natronincolaceae</taxon>
        <taxon>Natronincola</taxon>
    </lineage>
</organism>
<dbReference type="Proteomes" id="UP000198718">
    <property type="component" value="Unassembled WGS sequence"/>
</dbReference>